<keyword evidence="2" id="KW-1185">Reference proteome</keyword>
<reference evidence="1 2" key="1">
    <citation type="submission" date="2016-03" db="EMBL/GenBank/DDBJ databases">
        <title>Comparative genomics of the ectomycorrhizal sister species Rhizopogon vinicolor and Rhizopogon vesiculosus (Basidiomycota: Boletales) reveals a divergence of the mating type B locus.</title>
        <authorList>
            <person name="Mujic A.B."/>
            <person name="Kuo A."/>
            <person name="Tritt A."/>
            <person name="Lipzen A."/>
            <person name="Chen C."/>
            <person name="Johnson J."/>
            <person name="Sharma A."/>
            <person name="Barry K."/>
            <person name="Grigoriev I.V."/>
            <person name="Spatafora J.W."/>
        </authorList>
    </citation>
    <scope>NUCLEOTIDE SEQUENCE [LARGE SCALE GENOMIC DNA]</scope>
    <source>
        <strain evidence="1 2">AM-OR11-056</strain>
    </source>
</reference>
<accession>A0A1J8Q7P2</accession>
<dbReference type="AlphaFoldDB" id="A0A1J8Q7P2"/>
<sequence length="47" mass="5458">MPNSATPNLQRQGYPARYRNFWGYHFTQHSTFILVRSSINSNGVEDV</sequence>
<evidence type="ECO:0000313" key="2">
    <source>
        <dbReference type="Proteomes" id="UP000183567"/>
    </source>
</evidence>
<dbReference type="Proteomes" id="UP000183567">
    <property type="component" value="Unassembled WGS sequence"/>
</dbReference>
<protein>
    <submittedName>
        <fullName evidence="1">Uncharacterized protein</fullName>
    </submittedName>
</protein>
<proteinExistence type="predicted"/>
<comment type="caution">
    <text evidence="1">The sequence shown here is derived from an EMBL/GenBank/DDBJ whole genome shotgun (WGS) entry which is preliminary data.</text>
</comment>
<name>A0A1J8Q7P2_9AGAM</name>
<gene>
    <name evidence="1" type="ORF">AZE42_03020</name>
</gene>
<organism evidence="1 2">
    <name type="scientific">Rhizopogon vesiculosus</name>
    <dbReference type="NCBI Taxonomy" id="180088"/>
    <lineage>
        <taxon>Eukaryota</taxon>
        <taxon>Fungi</taxon>
        <taxon>Dikarya</taxon>
        <taxon>Basidiomycota</taxon>
        <taxon>Agaricomycotina</taxon>
        <taxon>Agaricomycetes</taxon>
        <taxon>Agaricomycetidae</taxon>
        <taxon>Boletales</taxon>
        <taxon>Suillineae</taxon>
        <taxon>Rhizopogonaceae</taxon>
        <taxon>Rhizopogon</taxon>
    </lineage>
</organism>
<dbReference type="EMBL" id="LVVM01001878">
    <property type="protein sequence ID" value="OJA17678.1"/>
    <property type="molecule type" value="Genomic_DNA"/>
</dbReference>
<evidence type="ECO:0000313" key="1">
    <source>
        <dbReference type="EMBL" id="OJA17678.1"/>
    </source>
</evidence>